<feature type="compositionally biased region" description="Low complexity" evidence="1">
    <location>
        <begin position="268"/>
        <end position="285"/>
    </location>
</feature>
<evidence type="ECO:0000256" key="1">
    <source>
        <dbReference type="SAM" id="MobiDB-lite"/>
    </source>
</evidence>
<reference evidence="3" key="1">
    <citation type="journal article" date="2017" name="Nature">
        <title>The sunflower genome provides insights into oil metabolism, flowering and Asterid evolution.</title>
        <authorList>
            <person name="Badouin H."/>
            <person name="Gouzy J."/>
            <person name="Grassa C.J."/>
            <person name="Murat F."/>
            <person name="Staton S.E."/>
            <person name="Cottret L."/>
            <person name="Lelandais-Briere C."/>
            <person name="Owens G.L."/>
            <person name="Carrere S."/>
            <person name="Mayjonade B."/>
            <person name="Legrand L."/>
            <person name="Gill N."/>
            <person name="Kane N.C."/>
            <person name="Bowers J.E."/>
            <person name="Hubner S."/>
            <person name="Bellec A."/>
            <person name="Berard A."/>
            <person name="Berges H."/>
            <person name="Blanchet N."/>
            <person name="Boniface M.C."/>
            <person name="Brunel D."/>
            <person name="Catrice O."/>
            <person name="Chaidir N."/>
            <person name="Claudel C."/>
            <person name="Donnadieu C."/>
            <person name="Faraut T."/>
            <person name="Fievet G."/>
            <person name="Helmstetter N."/>
            <person name="King M."/>
            <person name="Knapp S.J."/>
            <person name="Lai Z."/>
            <person name="Le Paslier M.C."/>
            <person name="Lippi Y."/>
            <person name="Lorenzon L."/>
            <person name="Mandel J.R."/>
            <person name="Marage G."/>
            <person name="Marchand G."/>
            <person name="Marquand E."/>
            <person name="Bret-Mestries E."/>
            <person name="Morien E."/>
            <person name="Nambeesan S."/>
            <person name="Nguyen T."/>
            <person name="Pegot-Espagnet P."/>
            <person name="Pouilly N."/>
            <person name="Raftis F."/>
            <person name="Sallet E."/>
            <person name="Schiex T."/>
            <person name="Thomas J."/>
            <person name="Vandecasteele C."/>
            <person name="Vares D."/>
            <person name="Vear F."/>
            <person name="Vautrin S."/>
            <person name="Crespi M."/>
            <person name="Mangin B."/>
            <person name="Burke J.M."/>
            <person name="Salse J."/>
            <person name="Munos S."/>
            <person name="Vincourt P."/>
            <person name="Rieseberg L.H."/>
            <person name="Langlade N.B."/>
        </authorList>
    </citation>
    <scope>NUCLEOTIDE SEQUENCE</scope>
    <source>
        <tissue evidence="3">Leaves</tissue>
    </source>
</reference>
<gene>
    <name evidence="3" type="ORF">HanXRQr2_Chr17g0790591</name>
</gene>
<proteinExistence type="predicted"/>
<evidence type="ECO:0000313" key="4">
    <source>
        <dbReference type="Proteomes" id="UP000215914"/>
    </source>
</evidence>
<comment type="caution">
    <text evidence="3">The sequence shown here is derived from an EMBL/GenBank/DDBJ whole genome shotgun (WGS) entry which is preliminary data.</text>
</comment>
<reference evidence="3" key="2">
    <citation type="submission" date="2020-06" db="EMBL/GenBank/DDBJ databases">
        <title>Helianthus annuus Genome sequencing and assembly Release 2.</title>
        <authorList>
            <person name="Gouzy J."/>
            <person name="Langlade N."/>
            <person name="Munos S."/>
        </authorList>
    </citation>
    <scope>NUCLEOTIDE SEQUENCE</scope>
    <source>
        <tissue evidence="3">Leaves</tissue>
    </source>
</reference>
<dbReference type="PANTHER" id="PTHR33223">
    <property type="entry name" value="CCHC-TYPE DOMAIN-CONTAINING PROTEIN"/>
    <property type="match status" value="1"/>
</dbReference>
<feature type="region of interest" description="Disordered" evidence="1">
    <location>
        <begin position="1"/>
        <end position="63"/>
    </location>
</feature>
<dbReference type="Pfam" id="PF03732">
    <property type="entry name" value="Retrotrans_gag"/>
    <property type="match status" value="1"/>
</dbReference>
<dbReference type="EMBL" id="MNCJ02000332">
    <property type="protein sequence ID" value="KAF5754388.1"/>
    <property type="molecule type" value="Genomic_DNA"/>
</dbReference>
<dbReference type="AlphaFoldDB" id="A0A9K3DHG8"/>
<keyword evidence="4" id="KW-1185">Reference proteome</keyword>
<feature type="compositionally biased region" description="Low complexity" evidence="1">
    <location>
        <begin position="1"/>
        <end position="13"/>
    </location>
</feature>
<name>A0A9K3DHG8_HELAN</name>
<protein>
    <submittedName>
        <fullName evidence="3">Retrotransposon gag domain-containing protein</fullName>
    </submittedName>
</protein>
<feature type="compositionally biased region" description="Low complexity" evidence="1">
    <location>
        <begin position="130"/>
        <end position="139"/>
    </location>
</feature>
<dbReference type="Proteomes" id="UP000215914">
    <property type="component" value="Unassembled WGS sequence"/>
</dbReference>
<dbReference type="InterPro" id="IPR005162">
    <property type="entry name" value="Retrotrans_gag_dom"/>
</dbReference>
<feature type="region of interest" description="Disordered" evidence="1">
    <location>
        <begin position="121"/>
        <end position="149"/>
    </location>
</feature>
<feature type="domain" description="Retrotransposon gag" evidence="2">
    <location>
        <begin position="366"/>
        <end position="458"/>
    </location>
</feature>
<evidence type="ECO:0000313" key="3">
    <source>
        <dbReference type="EMBL" id="KAF5754388.1"/>
    </source>
</evidence>
<evidence type="ECO:0000259" key="2">
    <source>
        <dbReference type="Pfam" id="PF03732"/>
    </source>
</evidence>
<dbReference type="Gramene" id="mRNA:HanXRQr2_Chr17g0790591">
    <property type="protein sequence ID" value="mRNA:HanXRQr2_Chr17g0790591"/>
    <property type="gene ID" value="HanXRQr2_Chr17g0790591"/>
</dbReference>
<organism evidence="3 4">
    <name type="scientific">Helianthus annuus</name>
    <name type="common">Common sunflower</name>
    <dbReference type="NCBI Taxonomy" id="4232"/>
    <lineage>
        <taxon>Eukaryota</taxon>
        <taxon>Viridiplantae</taxon>
        <taxon>Streptophyta</taxon>
        <taxon>Embryophyta</taxon>
        <taxon>Tracheophyta</taxon>
        <taxon>Spermatophyta</taxon>
        <taxon>Magnoliopsida</taxon>
        <taxon>eudicotyledons</taxon>
        <taxon>Gunneridae</taxon>
        <taxon>Pentapetalae</taxon>
        <taxon>asterids</taxon>
        <taxon>campanulids</taxon>
        <taxon>Asterales</taxon>
        <taxon>Asteraceae</taxon>
        <taxon>Asteroideae</taxon>
        <taxon>Heliantheae alliance</taxon>
        <taxon>Heliantheae</taxon>
        <taxon>Helianthus</taxon>
    </lineage>
</organism>
<feature type="region of interest" description="Disordered" evidence="1">
    <location>
        <begin position="249"/>
        <end position="285"/>
    </location>
</feature>
<feature type="region of interest" description="Disordered" evidence="1">
    <location>
        <begin position="80"/>
        <end position="104"/>
    </location>
</feature>
<sequence>MSSSSRVSDPVAVDSDDPMYTDSEVHTSDIDSTDEDAFQPFAIPDFGDDIPHADGVPAGDLPLVEIPAPVPLAAFPAEDLPHDVESDDDLDLFEGPPEDHHEGGAQIADDVAFPLVEIPDEEAHSDSSIPDSPESVASSVPPPIHADIPAEPDVVAPFPDPVPLEPDHALFAAHADDDVPPFVVPVAPALAPFDAPLFPTHITDAQRTDLPITFLQEIPPPRPGEGPSHQPFGHAPFLTGGDQFAPQIPHHTAVPPVPPFTVPPFTPPSGGSSNNNGNNNPPHGNTKLLRHTMIHWISIASLLMPFIYCNVCAGCTYKQFLDCKPVNFDGTGGAVAFVRWAEKTESVLRMSKCAPDQKVTYISGLFLDGALSWWNLQVQTLGEATTYALTWNELKDLMRKKYCSRAEIQRLETEFWHLKMEGPKIAEYVQRFHDLSQVVPYMVMPEFKRIERFIWGLAPQIISMVTTSKPATITEAIDLSVALTKEAIRLNKFSDVEQKKKETHV</sequence>
<accession>A0A9K3DHG8</accession>
<feature type="compositionally biased region" description="Pro residues" evidence="1">
    <location>
        <begin position="255"/>
        <end position="267"/>
    </location>
</feature>
<dbReference type="PANTHER" id="PTHR33223:SF11">
    <property type="entry name" value="ELEMENT PROTEIN, PUTATIVE-RELATED"/>
    <property type="match status" value="1"/>
</dbReference>